<dbReference type="Gene3D" id="2.60.40.640">
    <property type="match status" value="1"/>
</dbReference>
<evidence type="ECO:0000313" key="8">
    <source>
        <dbReference type="Proteomes" id="UP001063166"/>
    </source>
</evidence>
<dbReference type="InterPro" id="IPR004843">
    <property type="entry name" value="Calcineurin-like_PHP"/>
</dbReference>
<dbReference type="Gene3D" id="3.60.21.10">
    <property type="match status" value="1"/>
</dbReference>
<dbReference type="Proteomes" id="UP001063166">
    <property type="component" value="Unassembled WGS sequence"/>
</dbReference>
<dbReference type="GO" id="GO:0016020">
    <property type="term" value="C:membrane"/>
    <property type="evidence" value="ECO:0007669"/>
    <property type="project" value="UniProtKB-SubCell"/>
</dbReference>
<keyword evidence="4 5" id="KW-0472">Membrane</keyword>
<protein>
    <submittedName>
        <fullName evidence="7">Calcineurin-like phosphoesterase</fullName>
    </submittedName>
</protein>
<dbReference type="Pfam" id="PF00149">
    <property type="entry name" value="Metallophos"/>
    <property type="match status" value="1"/>
</dbReference>
<keyword evidence="3 5" id="KW-1133">Transmembrane helix</keyword>
<dbReference type="OrthoDB" id="5977743at2759"/>
<dbReference type="GO" id="GO:0005783">
    <property type="term" value="C:endoplasmic reticulum"/>
    <property type="evidence" value="ECO:0007669"/>
    <property type="project" value="TreeGrafter"/>
</dbReference>
<reference evidence="7" key="1">
    <citation type="submission" date="2022-07" db="EMBL/GenBank/DDBJ databases">
        <title>The genome of Lyophyllum shimeji provides insight into the initial evolution of ectomycorrhizal fungal genome.</title>
        <authorList>
            <person name="Kobayashi Y."/>
            <person name="Shibata T."/>
            <person name="Hirakawa H."/>
            <person name="Shigenobu S."/>
            <person name="Nishiyama T."/>
            <person name="Yamada A."/>
            <person name="Hasebe M."/>
            <person name="Kawaguchi M."/>
        </authorList>
    </citation>
    <scope>NUCLEOTIDE SEQUENCE</scope>
    <source>
        <strain evidence="7">AT787</strain>
    </source>
</reference>
<dbReference type="InterPro" id="IPR029052">
    <property type="entry name" value="Metallo-depent_PP-like"/>
</dbReference>
<dbReference type="PANTHER" id="PTHR13315:SF4">
    <property type="entry name" value="METALLOPHOSPHOESTERASE, ISOFORM E"/>
    <property type="match status" value="1"/>
</dbReference>
<organism evidence="7 8">
    <name type="scientific">Lyophyllum shimeji</name>
    <name type="common">Hon-shimeji</name>
    <name type="synonym">Tricholoma shimeji</name>
    <dbReference type="NCBI Taxonomy" id="47721"/>
    <lineage>
        <taxon>Eukaryota</taxon>
        <taxon>Fungi</taxon>
        <taxon>Dikarya</taxon>
        <taxon>Basidiomycota</taxon>
        <taxon>Agaricomycotina</taxon>
        <taxon>Agaricomycetes</taxon>
        <taxon>Agaricomycetidae</taxon>
        <taxon>Agaricales</taxon>
        <taxon>Tricholomatineae</taxon>
        <taxon>Lyophyllaceae</taxon>
        <taxon>Lyophyllum</taxon>
    </lineage>
</organism>
<dbReference type="GO" id="GO:0006506">
    <property type="term" value="P:GPI anchor biosynthetic process"/>
    <property type="evidence" value="ECO:0007669"/>
    <property type="project" value="InterPro"/>
</dbReference>
<evidence type="ECO:0000313" key="7">
    <source>
        <dbReference type="EMBL" id="GLB37552.1"/>
    </source>
</evidence>
<comment type="subcellular location">
    <subcellularLocation>
        <location evidence="1">Membrane</location>
        <topology evidence="1">Multi-pass membrane protein</topology>
    </subcellularLocation>
</comment>
<evidence type="ECO:0000256" key="5">
    <source>
        <dbReference type="SAM" id="Phobius"/>
    </source>
</evidence>
<feature type="transmembrane region" description="Helical" evidence="5">
    <location>
        <begin position="394"/>
        <end position="413"/>
    </location>
</feature>
<evidence type="ECO:0000259" key="6">
    <source>
        <dbReference type="Pfam" id="PF00149"/>
    </source>
</evidence>
<comment type="caution">
    <text evidence="7">The sequence shown here is derived from an EMBL/GenBank/DDBJ whole genome shotgun (WGS) entry which is preliminary data.</text>
</comment>
<feature type="transmembrane region" description="Helical" evidence="5">
    <location>
        <begin position="12"/>
        <end position="30"/>
    </location>
</feature>
<keyword evidence="8" id="KW-1185">Reference proteome</keyword>
<dbReference type="GO" id="GO:0016787">
    <property type="term" value="F:hydrolase activity"/>
    <property type="evidence" value="ECO:0007669"/>
    <property type="project" value="InterPro"/>
</dbReference>
<dbReference type="InterPro" id="IPR014752">
    <property type="entry name" value="Arrestin-like_C"/>
</dbReference>
<dbReference type="PANTHER" id="PTHR13315">
    <property type="entry name" value="METALLO PHOSPHOESTERASE RELATED"/>
    <property type="match status" value="1"/>
</dbReference>
<proteinExistence type="predicted"/>
<gene>
    <name evidence="7" type="ORF">LshimejAT787_0406030</name>
</gene>
<keyword evidence="2 5" id="KW-0812">Transmembrane</keyword>
<evidence type="ECO:0000256" key="3">
    <source>
        <dbReference type="ARBA" id="ARBA00022989"/>
    </source>
</evidence>
<evidence type="ECO:0000256" key="4">
    <source>
        <dbReference type="ARBA" id="ARBA00023136"/>
    </source>
</evidence>
<accession>A0A9P3PJV7</accession>
<feature type="transmembrane region" description="Helical" evidence="5">
    <location>
        <begin position="360"/>
        <end position="382"/>
    </location>
</feature>
<dbReference type="InterPro" id="IPR033308">
    <property type="entry name" value="PGAP5/Cdc1/Ted1"/>
</dbReference>
<dbReference type="AlphaFoldDB" id="A0A9P3PJV7"/>
<dbReference type="SUPFAM" id="SSF56300">
    <property type="entry name" value="Metallo-dependent phosphatases"/>
    <property type="match status" value="1"/>
</dbReference>
<evidence type="ECO:0000256" key="2">
    <source>
        <dbReference type="ARBA" id="ARBA00022692"/>
    </source>
</evidence>
<feature type="domain" description="Calcineurin-like phosphoesterase" evidence="6">
    <location>
        <begin position="92"/>
        <end position="291"/>
    </location>
</feature>
<sequence length="836" mass="93004">MHHRVVVNGLRVSWILITIWYELVIFLSSVRHCHWPDLARSSLAAVGHSSTQVLLVADPQILDHRSYPERGPYLTYVTRLVVDLNLRKNWWAALQKRPDAIVFLGDMMDGGRFNMSDEEYEGYYGRFRSIFAIPTGVPTYFIPGNHDVGLRASSSFSPHARSRYISHFGPLNSRVTIANHTFVLLDAPGLVEEDMERQRHGRTYTTWTPRAGGPVEFVRSIARENGNDPVVLLSHIPLSRDAFDCGPLREKGTIRQGIGLGYQNTLGKEATAFLLEELRPSVVFSGDDHDYCETWHPSLVDNAASQIREVSVKSLSMAMGIQRPGFQLLSLAPQGHLEDATIAPKRHADAPCVLPDQLTIYLSAYIPLLLASLFILLVANTIRAFNRPRMATKLYHYLVCHSSGLVILARMSVPPSYTWSTSTPSYSSLPLSGEESLEYTPRPGTYPPSLGTFIRSWEHASLVLENQEPAASLPTYGQNSTVSGEVWLALPKHVLRVVLKFEGRLNLSIADGPSSSSTSNILSNKVTLWCKDDSAESHHCPAALPFCFEFPQTFTSERRTQRLPPSFDTTFIGLPILLAKCIYTLRLVVTISRDFRLASWATTKSYCLVLNYRPRARARHRLTLTDSVLSALKTTPDDWRQLCATMDVRPNCEVEPIDCHLIIPAARTFALVDTIPFHIHLCGSSTSLRKLLPPTCPLLLPRHDSSGTSSNNQTSTSPIQVLITRQVVVEVNERRAFRDSVIGTGRVRPIPPPAGSVDETSNEICASWEGEVRCADGVTAPGFNIGSLVVKDYIMLVLTPPKSRTSPLRALQIAHPIRLVTDPWTDIVTAHPQDTC</sequence>
<dbReference type="EMBL" id="BRPK01000004">
    <property type="protein sequence ID" value="GLB37552.1"/>
    <property type="molecule type" value="Genomic_DNA"/>
</dbReference>
<name>A0A9P3PJV7_LYOSH</name>
<evidence type="ECO:0000256" key="1">
    <source>
        <dbReference type="ARBA" id="ARBA00004141"/>
    </source>
</evidence>